<evidence type="ECO:0000313" key="2">
    <source>
        <dbReference type="EMBL" id="OGZ60513.1"/>
    </source>
</evidence>
<feature type="region of interest" description="Disordered" evidence="1">
    <location>
        <begin position="22"/>
        <end position="50"/>
    </location>
</feature>
<protein>
    <submittedName>
        <fullName evidence="2">Uncharacterized protein</fullName>
    </submittedName>
</protein>
<sequence>MVGEHFVTAEAGSARACGGYRRENVGMSNHNPDVKSGPRKSKVSSAMEFNGGLGGPKAMAKAAADGQCVNIRTRPI</sequence>
<gene>
    <name evidence="2" type="ORF">A2919_01145</name>
</gene>
<evidence type="ECO:0000313" key="3">
    <source>
        <dbReference type="Proteomes" id="UP000178835"/>
    </source>
</evidence>
<dbReference type="EMBL" id="MHOH01000019">
    <property type="protein sequence ID" value="OGZ60513.1"/>
    <property type="molecule type" value="Genomic_DNA"/>
</dbReference>
<dbReference type="Proteomes" id="UP000178835">
    <property type="component" value="Unassembled WGS sequence"/>
</dbReference>
<reference evidence="2 3" key="1">
    <citation type="journal article" date="2016" name="Nat. Commun.">
        <title>Thousands of microbial genomes shed light on interconnected biogeochemical processes in an aquifer system.</title>
        <authorList>
            <person name="Anantharaman K."/>
            <person name="Brown C.T."/>
            <person name="Hug L.A."/>
            <person name="Sharon I."/>
            <person name="Castelle C.J."/>
            <person name="Probst A.J."/>
            <person name="Thomas B.C."/>
            <person name="Singh A."/>
            <person name="Wilkins M.J."/>
            <person name="Karaoz U."/>
            <person name="Brodie E.L."/>
            <person name="Williams K.H."/>
            <person name="Hubbard S.S."/>
            <person name="Banfield J.F."/>
        </authorList>
    </citation>
    <scope>NUCLEOTIDE SEQUENCE [LARGE SCALE GENOMIC DNA]</scope>
</reference>
<dbReference type="AlphaFoldDB" id="A0A1G2HDF3"/>
<name>A0A1G2HDF3_9BACT</name>
<organism evidence="2 3">
    <name type="scientific">Candidatus Spechtbacteria bacterium RIFCSPLOWO2_01_FULL_43_12</name>
    <dbReference type="NCBI Taxonomy" id="1802162"/>
    <lineage>
        <taxon>Bacteria</taxon>
        <taxon>Candidatus Spechtiibacteriota</taxon>
    </lineage>
</organism>
<comment type="caution">
    <text evidence="2">The sequence shown here is derived from an EMBL/GenBank/DDBJ whole genome shotgun (WGS) entry which is preliminary data.</text>
</comment>
<proteinExistence type="predicted"/>
<evidence type="ECO:0000256" key="1">
    <source>
        <dbReference type="SAM" id="MobiDB-lite"/>
    </source>
</evidence>
<accession>A0A1G2HDF3</accession>